<name>N4WSQ0_9BACI</name>
<dbReference type="Pfam" id="PF00849">
    <property type="entry name" value="PseudoU_synth_2"/>
    <property type="match status" value="1"/>
</dbReference>
<dbReference type="PANTHER" id="PTHR21600:SF35">
    <property type="entry name" value="PSEUDOURIDINE SYNTHASE"/>
    <property type="match status" value="1"/>
</dbReference>
<protein>
    <recommendedName>
        <fullName evidence="2">RNA pseudouridylate synthase</fullName>
    </recommendedName>
    <alternativeName>
        <fullName evidence="3">RNA-uridine isomerase</fullName>
    </alternativeName>
</protein>
<dbReference type="eggNOG" id="COG0564">
    <property type="taxonomic scope" value="Bacteria"/>
</dbReference>
<dbReference type="InterPro" id="IPR050188">
    <property type="entry name" value="RluA_PseudoU_synthase"/>
</dbReference>
<reference evidence="5 6" key="1">
    <citation type="submission" date="2013-03" db="EMBL/GenBank/DDBJ databases">
        <title>Draft genome sequence of Gracibacillus halophilus YIM-C55.5, a moderately halophilic and thermophilic organism from the Xiaochaidamu salt lake.</title>
        <authorList>
            <person name="Sugumar T."/>
            <person name="Polireddy D.R."/>
            <person name="Antony A."/>
            <person name="Madhava Y.R."/>
            <person name="Sivakumar N."/>
        </authorList>
    </citation>
    <scope>NUCLEOTIDE SEQUENCE [LARGE SCALE GENOMIC DNA]</scope>
    <source>
        <strain evidence="5 6">YIM-C55.5</strain>
    </source>
</reference>
<dbReference type="InterPro" id="IPR020103">
    <property type="entry name" value="PsdUridine_synth_cat_dom_sf"/>
</dbReference>
<dbReference type="PATRIC" id="fig|1308866.3.peg.2488"/>
<feature type="domain" description="Pseudouridine synthase RsuA/RluA-like" evidence="4">
    <location>
        <begin position="1"/>
        <end position="97"/>
    </location>
</feature>
<comment type="caution">
    <text evidence="5">The sequence shown here is derived from an EMBL/GenBank/DDBJ whole genome shotgun (WGS) entry which is preliminary data.</text>
</comment>
<dbReference type="AlphaFoldDB" id="N4WSQ0"/>
<dbReference type="CDD" id="cd02869">
    <property type="entry name" value="PseudoU_synth_RluA_like"/>
    <property type="match status" value="1"/>
</dbReference>
<evidence type="ECO:0000256" key="3">
    <source>
        <dbReference type="ARBA" id="ARBA00033164"/>
    </source>
</evidence>
<dbReference type="Gene3D" id="3.30.2350.10">
    <property type="entry name" value="Pseudouridine synthase"/>
    <property type="match status" value="1"/>
</dbReference>
<sequence>MLIAKHRLSHSILFQDQQVGRIHRSYFACISGHMAQTQGTIDEPIGRKPGSIIERQVHVDGKCAVTDYHVIKQEEKYSFVEVKLRTGRTHQIRVHFAYIGHPLLGDDLYGDDQTLMNRHALHCYDLSFVHPLTGEEMTFSQPLPADMRKFL</sequence>
<dbReference type="GO" id="GO:0140098">
    <property type="term" value="F:catalytic activity, acting on RNA"/>
    <property type="evidence" value="ECO:0007669"/>
    <property type="project" value="UniProtKB-ARBA"/>
</dbReference>
<dbReference type="SUPFAM" id="SSF55120">
    <property type="entry name" value="Pseudouridine synthase"/>
    <property type="match status" value="1"/>
</dbReference>
<dbReference type="EMBL" id="APML01000056">
    <property type="protein sequence ID" value="ENH96191.1"/>
    <property type="molecule type" value="Genomic_DNA"/>
</dbReference>
<evidence type="ECO:0000256" key="2">
    <source>
        <dbReference type="ARBA" id="ARBA00031870"/>
    </source>
</evidence>
<dbReference type="InterPro" id="IPR006145">
    <property type="entry name" value="PsdUridine_synth_RsuA/RluA"/>
</dbReference>
<comment type="catalytic activity">
    <reaction evidence="1">
        <text>a uridine in RNA = a pseudouridine in RNA</text>
        <dbReference type="Rhea" id="RHEA:48348"/>
        <dbReference type="Rhea" id="RHEA-COMP:12068"/>
        <dbReference type="Rhea" id="RHEA-COMP:12069"/>
        <dbReference type="ChEBI" id="CHEBI:65314"/>
        <dbReference type="ChEBI" id="CHEBI:65315"/>
    </reaction>
</comment>
<evidence type="ECO:0000313" key="5">
    <source>
        <dbReference type="EMBL" id="ENH96191.1"/>
    </source>
</evidence>
<dbReference type="PANTHER" id="PTHR21600">
    <property type="entry name" value="MITOCHONDRIAL RNA PSEUDOURIDINE SYNTHASE"/>
    <property type="match status" value="1"/>
</dbReference>
<dbReference type="Proteomes" id="UP000012283">
    <property type="component" value="Unassembled WGS sequence"/>
</dbReference>
<keyword evidence="6" id="KW-1185">Reference proteome</keyword>
<dbReference type="GO" id="GO:0000455">
    <property type="term" value="P:enzyme-directed rRNA pseudouridine synthesis"/>
    <property type="evidence" value="ECO:0007669"/>
    <property type="project" value="TreeGrafter"/>
</dbReference>
<evidence type="ECO:0000313" key="6">
    <source>
        <dbReference type="Proteomes" id="UP000012283"/>
    </source>
</evidence>
<accession>N4WSQ0</accession>
<evidence type="ECO:0000259" key="4">
    <source>
        <dbReference type="Pfam" id="PF00849"/>
    </source>
</evidence>
<organism evidence="5 6">
    <name type="scientific">Gracilibacillus halophilus YIM-C55.5</name>
    <dbReference type="NCBI Taxonomy" id="1308866"/>
    <lineage>
        <taxon>Bacteria</taxon>
        <taxon>Bacillati</taxon>
        <taxon>Bacillota</taxon>
        <taxon>Bacilli</taxon>
        <taxon>Bacillales</taxon>
        <taxon>Bacillaceae</taxon>
        <taxon>Gracilibacillus</taxon>
    </lineage>
</organism>
<dbReference type="GO" id="GO:0009982">
    <property type="term" value="F:pseudouridine synthase activity"/>
    <property type="evidence" value="ECO:0007669"/>
    <property type="project" value="InterPro"/>
</dbReference>
<dbReference type="GO" id="GO:0003723">
    <property type="term" value="F:RNA binding"/>
    <property type="evidence" value="ECO:0007669"/>
    <property type="project" value="InterPro"/>
</dbReference>
<evidence type="ECO:0000256" key="1">
    <source>
        <dbReference type="ARBA" id="ARBA00000073"/>
    </source>
</evidence>
<dbReference type="STRING" id="1308866.J416_12307"/>
<gene>
    <name evidence="5" type="ORF">J416_12307</name>
</gene>
<proteinExistence type="predicted"/>